<accession>A0A2S6I4D7</accession>
<feature type="chain" id="PRO_5015714243" description="T9SS C-terminal target domain-containing protein" evidence="1">
    <location>
        <begin position="25"/>
        <end position="1368"/>
    </location>
</feature>
<evidence type="ECO:0008006" key="4">
    <source>
        <dbReference type="Google" id="ProtNLM"/>
    </source>
</evidence>
<evidence type="ECO:0000313" key="3">
    <source>
        <dbReference type="Proteomes" id="UP000237662"/>
    </source>
</evidence>
<keyword evidence="3" id="KW-1185">Reference proteome</keyword>
<organism evidence="2 3">
    <name type="scientific">Neolewinella xylanilytica</name>
    <dbReference type="NCBI Taxonomy" id="1514080"/>
    <lineage>
        <taxon>Bacteria</taxon>
        <taxon>Pseudomonadati</taxon>
        <taxon>Bacteroidota</taxon>
        <taxon>Saprospiria</taxon>
        <taxon>Saprospirales</taxon>
        <taxon>Lewinellaceae</taxon>
        <taxon>Neolewinella</taxon>
    </lineage>
</organism>
<feature type="signal peptide" evidence="1">
    <location>
        <begin position="1"/>
        <end position="24"/>
    </location>
</feature>
<dbReference type="RefSeq" id="WP_104420399.1">
    <property type="nucleotide sequence ID" value="NZ_PTJC01000006.1"/>
</dbReference>
<dbReference type="EMBL" id="PTJC01000006">
    <property type="protein sequence ID" value="PPK85921.1"/>
    <property type="molecule type" value="Genomic_DNA"/>
</dbReference>
<protein>
    <recommendedName>
        <fullName evidence="4">T9SS C-terminal target domain-containing protein</fullName>
    </recommendedName>
</protein>
<proteinExistence type="predicted"/>
<dbReference type="Gene3D" id="2.60.40.4070">
    <property type="match status" value="1"/>
</dbReference>
<name>A0A2S6I4D7_9BACT</name>
<reference evidence="2 3" key="1">
    <citation type="submission" date="2018-02" db="EMBL/GenBank/DDBJ databases">
        <title>Genomic Encyclopedia of Archaeal and Bacterial Type Strains, Phase II (KMG-II): from individual species to whole genera.</title>
        <authorList>
            <person name="Goeker M."/>
        </authorList>
    </citation>
    <scope>NUCLEOTIDE SEQUENCE [LARGE SCALE GENOMIC DNA]</scope>
    <source>
        <strain evidence="2 3">DSM 29526</strain>
    </source>
</reference>
<evidence type="ECO:0000313" key="2">
    <source>
        <dbReference type="EMBL" id="PPK85921.1"/>
    </source>
</evidence>
<sequence length="1368" mass="151601">MRLSRAIISCFTVLALLLPGVATAKKGPGPGASRPATPSEQQRINFREACDNATRQTEMEINNVRARLTTGGDVWWDGSNGRYIVPKPPPGVPEVSSIYAGAVWLGGRDPGGGLKVAAQDYGRGSGEFDFYPGPLTPEGTIQRDTCERWDRFFTVRGESIDRFKEVYQEAVDNNTLPLDPDLVPEDILGWPSVGNPYFLQENGFELPNPNEGGGLAGFWDEDLDGLYDPTRGDYPIIEIRGCNELPQYAEEMTFWIYNDAGNVHRQSNTPLQIQMEVQVQAFAFSSADDVNNMTFQRYKLINRAQEDILDTYFAMWVDPDLGCATDDYIGSDTSRSLAYVYNEDELDGAQGCTCDGGVETYCDEIPILGVDYFRGPRAPLYDVNGNQIGERELGMSSFVYYNNAGVGAPPPATTDPSTAEEYYNYLQGRWRDGSVLQNAGDGYDEGGAAATRYAFPDAPNVSGWNMTTEALPFGDRRTIQASGPFTLQPGAVNELIIGVVWVPNQTYPAPSIQRLQQADDLAQALFDECFDRLDGPDAPDVDLLELDREIVMLLSNGRSSNNFQEAYEEAGLTIPPGEDSLYRFEGYRIFQLAGPDASLDDIGDPNRVREVANYDIVNGVTRLFNWTGLNSEQDPNNPLDQTYFVPELIIDGQNTGIRHSVSITEDAFASGNETRLINHRRYYFSVIAYAYNNYEDFDPFDVNSPGQPVQYVSSTRNIGDPLTGNSFYVAIPRPILDRELRANYGDGAVVTRLSGQGNNGNFLDLADTAVAEIEAELVSGTNRVPELTYARGAAPIDVFVVNPLDVRDGEYELTFVDDNMADQQLQAPVTWTLRCLGDCNVPTIVSEEPINVNNEQIIGAYGFSVRIGDVAEPGTSGSGTNGAIGATLTYADSERDPWLLFVPDDLSVGLDNLEFDRTVFDYVATDGLEDRFYSLDPNRGLTDMFPGVVPYKLLDWQENDGRIPFISPVYLSEFRLNDGVARAQELSELNNVNIVFTSDKSLWSRCPVVETSNYFYKDAAYRGQAIKGDSDRNMFDTRDAPSVTREAGPDGLPAVDTDIDPRYATGMGWFPGYAIDVETGQRLEIFWGENSTYDGRRLGDEYVAPSNGNDMIFNPSNQIFIKSAINGVSIYDFVAGAQHFFYVTDQPYDGGIRLYDRLFPRSSPLSTSKVRALQEITWAGFPISAPNVEYLSYADGLIPNDVTLKLRVNNSFAFTEGSSEANGYPTYRFRIDGKQPRTELNDSLVNRALDMVNVVPNPYYGFSIYEDSQFETNVKITNLPAEATVTIYSLDGKFIRQYDRDETVTMLSGDQRPVGERQIAPALEWDLRNQKGIPVASGVYLIHVAAPGLGERTIKFFGVQRQFDPSGL</sequence>
<dbReference type="OrthoDB" id="9807496at2"/>
<evidence type="ECO:0000256" key="1">
    <source>
        <dbReference type="SAM" id="SignalP"/>
    </source>
</evidence>
<dbReference type="Proteomes" id="UP000237662">
    <property type="component" value="Unassembled WGS sequence"/>
</dbReference>
<gene>
    <name evidence="2" type="ORF">CLV84_2834</name>
</gene>
<keyword evidence="1" id="KW-0732">Signal</keyword>
<comment type="caution">
    <text evidence="2">The sequence shown here is derived from an EMBL/GenBank/DDBJ whole genome shotgun (WGS) entry which is preliminary data.</text>
</comment>